<dbReference type="PANTHER" id="PTHR11669:SF8">
    <property type="entry name" value="DNA POLYMERASE III SUBUNIT DELTA"/>
    <property type="match status" value="1"/>
</dbReference>
<dbReference type="InterPro" id="IPR050238">
    <property type="entry name" value="DNA_Rep/Repair_Clamp_Loader"/>
</dbReference>
<dbReference type="SUPFAM" id="SSF52540">
    <property type="entry name" value="P-loop containing nucleoside triphosphate hydrolases"/>
    <property type="match status" value="1"/>
</dbReference>
<dbReference type="AlphaFoldDB" id="A0A9D1SA46"/>
<name>A0A9D1SA46_9PROT</name>
<comment type="caution">
    <text evidence="1">The sequence shown here is derived from an EMBL/GenBank/DDBJ whole genome shotgun (WGS) entry which is preliminary data.</text>
</comment>
<evidence type="ECO:0000313" key="2">
    <source>
        <dbReference type="Proteomes" id="UP000824107"/>
    </source>
</evidence>
<dbReference type="Pfam" id="PF13177">
    <property type="entry name" value="DNA_pol3_delta2"/>
    <property type="match status" value="1"/>
</dbReference>
<evidence type="ECO:0000313" key="1">
    <source>
        <dbReference type="EMBL" id="HIU52520.1"/>
    </source>
</evidence>
<proteinExistence type="predicted"/>
<dbReference type="InterPro" id="IPR027417">
    <property type="entry name" value="P-loop_NTPase"/>
</dbReference>
<gene>
    <name evidence="1" type="ORF">IAD20_00380</name>
</gene>
<dbReference type="Proteomes" id="UP000824107">
    <property type="component" value="Unassembled WGS sequence"/>
</dbReference>
<dbReference type="PANTHER" id="PTHR11669">
    <property type="entry name" value="REPLICATION FACTOR C / DNA POLYMERASE III GAMMA-TAU SUBUNIT"/>
    <property type="match status" value="1"/>
</dbReference>
<organism evidence="1 2">
    <name type="scientific">Candidatus Scatocola faecipullorum</name>
    <dbReference type="NCBI Taxonomy" id="2840917"/>
    <lineage>
        <taxon>Bacteria</taxon>
        <taxon>Pseudomonadati</taxon>
        <taxon>Pseudomonadota</taxon>
        <taxon>Alphaproteobacteria</taxon>
        <taxon>Rhodospirillales</taxon>
        <taxon>Rhodospirillaceae</taxon>
        <taxon>Rhodospirillaceae incertae sedis</taxon>
        <taxon>Candidatus Scatocola</taxon>
    </lineage>
</organism>
<dbReference type="GO" id="GO:0006261">
    <property type="term" value="P:DNA-templated DNA replication"/>
    <property type="evidence" value="ECO:0007669"/>
    <property type="project" value="TreeGrafter"/>
</dbReference>
<sequence>MSESEAVNILPKNNSYLLGQEKAEQILLEGWRNNSLHNSWLISGIEGIGKATLAYRFAKFLLAADAGKKEQYTSLEISENNPVFKLVVNNAHPDLKIIERDYTDTDRRKILKAIKEGEQLSDEEMKGLKKSAFIRVDDVRTINEFLTKRSADNNWRIVIIDSIDDMNPASANAVLKILEEPPYKTVMMLISHNPNKLLPTIRSRCAKLQLPPLADNQVASLLRRYRPALAEKAVQSLVGIASGSIGKALAYADNNALGKYDDLSKIVYAKNKFSIADLLAFCDAAVSDEDSYYLIQELVLKFIAENVRASDHPDELAGAWDNAIKVFNETERLNLDKKQALINIITNVIKVI</sequence>
<accession>A0A9D1SA46</accession>
<reference evidence="1" key="1">
    <citation type="submission" date="2020-10" db="EMBL/GenBank/DDBJ databases">
        <authorList>
            <person name="Gilroy R."/>
        </authorList>
    </citation>
    <scope>NUCLEOTIDE SEQUENCE</scope>
    <source>
        <strain evidence="1">ChiW3-316</strain>
    </source>
</reference>
<dbReference type="EMBL" id="DVNC01000004">
    <property type="protein sequence ID" value="HIU52520.1"/>
    <property type="molecule type" value="Genomic_DNA"/>
</dbReference>
<reference evidence="1" key="2">
    <citation type="journal article" date="2021" name="PeerJ">
        <title>Extensive microbial diversity within the chicken gut microbiome revealed by metagenomics and culture.</title>
        <authorList>
            <person name="Gilroy R."/>
            <person name="Ravi A."/>
            <person name="Getino M."/>
            <person name="Pursley I."/>
            <person name="Horton D.L."/>
            <person name="Alikhan N.F."/>
            <person name="Baker D."/>
            <person name="Gharbi K."/>
            <person name="Hall N."/>
            <person name="Watson M."/>
            <person name="Adriaenssens E.M."/>
            <person name="Foster-Nyarko E."/>
            <person name="Jarju S."/>
            <person name="Secka A."/>
            <person name="Antonio M."/>
            <person name="Oren A."/>
            <person name="Chaudhuri R.R."/>
            <person name="La Ragione R."/>
            <person name="Hildebrand F."/>
            <person name="Pallen M.J."/>
        </authorList>
    </citation>
    <scope>NUCLEOTIDE SEQUENCE</scope>
    <source>
        <strain evidence="1">ChiW3-316</strain>
    </source>
</reference>
<dbReference type="GO" id="GO:0009360">
    <property type="term" value="C:DNA polymerase III complex"/>
    <property type="evidence" value="ECO:0007669"/>
    <property type="project" value="TreeGrafter"/>
</dbReference>
<dbReference type="Gene3D" id="3.40.50.300">
    <property type="entry name" value="P-loop containing nucleotide triphosphate hydrolases"/>
    <property type="match status" value="1"/>
</dbReference>
<protein>
    <submittedName>
        <fullName evidence="1">AAA family ATPase</fullName>
    </submittedName>
</protein>